<dbReference type="EMBL" id="PGGS01000099">
    <property type="protein sequence ID" value="PNH09210.1"/>
    <property type="molecule type" value="Genomic_DNA"/>
</dbReference>
<dbReference type="EC" id="5.2.1.8" evidence="4"/>
<comment type="similarity">
    <text evidence="1 4">Belongs to the cyclophilin-type PPIase family.</text>
</comment>
<evidence type="ECO:0000313" key="7">
    <source>
        <dbReference type="Proteomes" id="UP000236333"/>
    </source>
</evidence>
<comment type="function">
    <text evidence="4">PPIases accelerate the folding of proteins. It catalyzes the cis-trans isomerization of proline imidic peptide bonds in oligopeptides.</text>
</comment>
<keyword evidence="2 4" id="KW-0697">Rotamase</keyword>
<evidence type="ECO:0000256" key="2">
    <source>
        <dbReference type="ARBA" id="ARBA00023110"/>
    </source>
</evidence>
<proteinExistence type="inferred from homology"/>
<keyword evidence="7" id="KW-1185">Reference proteome</keyword>
<keyword evidence="3 4" id="KW-0413">Isomerase</keyword>
<dbReference type="PROSITE" id="PS50072">
    <property type="entry name" value="CSA_PPIASE_2"/>
    <property type="match status" value="1"/>
</dbReference>
<dbReference type="PIRSF" id="PIRSF001467">
    <property type="entry name" value="Peptidylpro_ismrse"/>
    <property type="match status" value="1"/>
</dbReference>
<dbReference type="PRINTS" id="PR00153">
    <property type="entry name" value="CSAPPISMRASE"/>
</dbReference>
<evidence type="ECO:0000256" key="1">
    <source>
        <dbReference type="ARBA" id="ARBA00007365"/>
    </source>
</evidence>
<evidence type="ECO:0000259" key="5">
    <source>
        <dbReference type="PROSITE" id="PS50072"/>
    </source>
</evidence>
<gene>
    <name evidence="6" type="ORF">TSOC_004192</name>
</gene>
<organism evidence="6 7">
    <name type="scientific">Tetrabaena socialis</name>
    <dbReference type="NCBI Taxonomy" id="47790"/>
    <lineage>
        <taxon>Eukaryota</taxon>
        <taxon>Viridiplantae</taxon>
        <taxon>Chlorophyta</taxon>
        <taxon>core chlorophytes</taxon>
        <taxon>Chlorophyceae</taxon>
        <taxon>CS clade</taxon>
        <taxon>Chlamydomonadales</taxon>
        <taxon>Tetrabaenaceae</taxon>
        <taxon>Tetrabaena</taxon>
    </lineage>
</organism>
<reference evidence="6 7" key="1">
    <citation type="journal article" date="2017" name="Mol. Biol. Evol.">
        <title>The 4-celled Tetrabaena socialis nuclear genome reveals the essential components for genetic control of cell number at the origin of multicellularity in the volvocine lineage.</title>
        <authorList>
            <person name="Featherston J."/>
            <person name="Arakaki Y."/>
            <person name="Hanschen E.R."/>
            <person name="Ferris P.J."/>
            <person name="Michod R.E."/>
            <person name="Olson B.J.S.C."/>
            <person name="Nozaki H."/>
            <person name="Durand P.M."/>
        </authorList>
    </citation>
    <scope>NUCLEOTIDE SEQUENCE [LARGE SCALE GENOMIC DNA]</scope>
    <source>
        <strain evidence="6 7">NIES-571</strain>
    </source>
</reference>
<feature type="non-terminal residue" evidence="6">
    <location>
        <position position="1"/>
    </location>
</feature>
<feature type="domain" description="PPIase cyclophilin-type" evidence="5">
    <location>
        <begin position="1"/>
        <end position="115"/>
    </location>
</feature>
<dbReference type="Pfam" id="PF00160">
    <property type="entry name" value="Pro_isomerase"/>
    <property type="match status" value="1"/>
</dbReference>
<dbReference type="AlphaFoldDB" id="A0A2J8A9L9"/>
<evidence type="ECO:0000256" key="3">
    <source>
        <dbReference type="ARBA" id="ARBA00023235"/>
    </source>
</evidence>
<dbReference type="InterPro" id="IPR002130">
    <property type="entry name" value="Cyclophilin-type_PPIase_dom"/>
</dbReference>
<dbReference type="OrthoDB" id="408413at2759"/>
<dbReference type="InterPro" id="IPR029000">
    <property type="entry name" value="Cyclophilin-like_dom_sf"/>
</dbReference>
<sequence length="122" mass="12782">GTPLHRIVPNGWVQGGDVVDGSGKGDPGFTLSDETFAVKHDAAGIIGMATAGQPHTAATQFYIALSPLPFLDGKRVAFGRVLTKHAMDVLMALPSLPTFQNERAVPDVCVASCHVIYEPSGP</sequence>
<dbReference type="PANTHER" id="PTHR11071">
    <property type="entry name" value="PEPTIDYL-PROLYL CIS-TRANS ISOMERASE"/>
    <property type="match status" value="1"/>
</dbReference>
<evidence type="ECO:0000313" key="6">
    <source>
        <dbReference type="EMBL" id="PNH09210.1"/>
    </source>
</evidence>
<comment type="catalytic activity">
    <reaction evidence="4">
        <text>[protein]-peptidylproline (omega=180) = [protein]-peptidylproline (omega=0)</text>
        <dbReference type="Rhea" id="RHEA:16237"/>
        <dbReference type="Rhea" id="RHEA-COMP:10747"/>
        <dbReference type="Rhea" id="RHEA-COMP:10748"/>
        <dbReference type="ChEBI" id="CHEBI:83833"/>
        <dbReference type="ChEBI" id="CHEBI:83834"/>
        <dbReference type="EC" id="5.2.1.8"/>
    </reaction>
</comment>
<comment type="caution">
    <text evidence="6">The sequence shown here is derived from an EMBL/GenBank/DDBJ whole genome shotgun (WGS) entry which is preliminary data.</text>
</comment>
<evidence type="ECO:0000256" key="4">
    <source>
        <dbReference type="RuleBase" id="RU363019"/>
    </source>
</evidence>
<dbReference type="GO" id="GO:0003755">
    <property type="term" value="F:peptidyl-prolyl cis-trans isomerase activity"/>
    <property type="evidence" value="ECO:0007669"/>
    <property type="project" value="UniProtKB-UniRule"/>
</dbReference>
<dbReference type="PANTHER" id="PTHR11071:SF561">
    <property type="entry name" value="PEPTIDYL-PROLYL CIS-TRANS ISOMERASE D-RELATED"/>
    <property type="match status" value="1"/>
</dbReference>
<protein>
    <recommendedName>
        <fullName evidence="4">Peptidyl-prolyl cis-trans isomerase</fullName>
        <shortName evidence="4">PPIase</shortName>
        <ecNumber evidence="4">5.2.1.8</ecNumber>
    </recommendedName>
</protein>
<accession>A0A2J8A9L9</accession>
<dbReference type="Gene3D" id="2.40.100.10">
    <property type="entry name" value="Cyclophilin-like"/>
    <property type="match status" value="1"/>
</dbReference>
<dbReference type="GO" id="GO:0005737">
    <property type="term" value="C:cytoplasm"/>
    <property type="evidence" value="ECO:0007669"/>
    <property type="project" value="TreeGrafter"/>
</dbReference>
<dbReference type="InterPro" id="IPR024936">
    <property type="entry name" value="Cyclophilin-type_PPIase"/>
</dbReference>
<dbReference type="Proteomes" id="UP000236333">
    <property type="component" value="Unassembled WGS sequence"/>
</dbReference>
<name>A0A2J8A9L9_9CHLO</name>
<dbReference type="SUPFAM" id="SSF50891">
    <property type="entry name" value="Cyclophilin-like"/>
    <property type="match status" value="1"/>
</dbReference>